<sequence>MLKLLSRGSDLLSEVLQVLVFLLELCQLGSKSITLCSGLRSSLGQACNLSLYVSVRRSKA</sequence>
<evidence type="ECO:0000313" key="2">
    <source>
        <dbReference type="Proteomes" id="UP001593940"/>
    </source>
</evidence>
<dbReference type="Proteomes" id="UP001593940">
    <property type="component" value="Unassembled WGS sequence"/>
</dbReference>
<evidence type="ECO:0000313" key="1">
    <source>
        <dbReference type="EMBL" id="MFC1458357.1"/>
    </source>
</evidence>
<comment type="caution">
    <text evidence="1">The sequence shown here is derived from an EMBL/GenBank/DDBJ whole genome shotgun (WGS) entry which is preliminary data.</text>
</comment>
<gene>
    <name evidence="1" type="ORF">ACETIH_16960</name>
</gene>
<proteinExistence type="predicted"/>
<reference evidence="1 2" key="1">
    <citation type="submission" date="2024-09" db="EMBL/GenBank/DDBJ databases">
        <title>Nodulacao em especies de Leguminosae Basais da Amazonia e Caracterizacao dos Rizobios e Bacterias Associadas aos Nodulos.</title>
        <authorList>
            <person name="Jambeiro I.C.A."/>
            <person name="Lopes I.S."/>
            <person name="Aguiar E.R.G.R."/>
            <person name="Santos A.F.J."/>
            <person name="Dos Santos J.M.F."/>
            <person name="Gross E."/>
        </authorList>
    </citation>
    <scope>NUCLEOTIDE SEQUENCE [LARGE SCALE GENOMIC DNA]</scope>
    <source>
        <strain evidence="1 2">BRUESC1165</strain>
    </source>
</reference>
<accession>A0ABV6YBG4</accession>
<keyword evidence="2" id="KW-1185">Reference proteome</keyword>
<dbReference type="EMBL" id="JBHOMY010000048">
    <property type="protein sequence ID" value="MFC1458357.1"/>
    <property type="molecule type" value="Genomic_DNA"/>
</dbReference>
<name>A0ABV6YBG4_9HYPH</name>
<protein>
    <submittedName>
        <fullName evidence="1">Uncharacterized protein</fullName>
    </submittedName>
</protein>
<organism evidence="1 2">
    <name type="scientific">Microvirga arabica</name>
    <dbReference type="NCBI Taxonomy" id="1128671"/>
    <lineage>
        <taxon>Bacteria</taxon>
        <taxon>Pseudomonadati</taxon>
        <taxon>Pseudomonadota</taxon>
        <taxon>Alphaproteobacteria</taxon>
        <taxon>Hyphomicrobiales</taxon>
        <taxon>Methylobacteriaceae</taxon>
        <taxon>Microvirga</taxon>
    </lineage>
</organism>